<evidence type="ECO:0000313" key="4">
    <source>
        <dbReference type="Proteomes" id="UP001347796"/>
    </source>
</evidence>
<evidence type="ECO:0000256" key="1">
    <source>
        <dbReference type="SAM" id="MobiDB-lite"/>
    </source>
</evidence>
<dbReference type="NCBIfam" id="TIGR02464">
    <property type="entry name" value="ribofla_fusion"/>
    <property type="match status" value="1"/>
</dbReference>
<dbReference type="EMBL" id="JAZGQO010000008">
    <property type="protein sequence ID" value="KAK6180205.1"/>
    <property type="molecule type" value="Genomic_DNA"/>
</dbReference>
<proteinExistence type="predicted"/>
<dbReference type="SUPFAM" id="SSF143990">
    <property type="entry name" value="YbiA-like"/>
    <property type="match status" value="1"/>
</dbReference>
<feature type="compositionally biased region" description="Acidic residues" evidence="1">
    <location>
        <begin position="18"/>
        <end position="27"/>
    </location>
</feature>
<dbReference type="Gene3D" id="1.10.357.40">
    <property type="entry name" value="YbiA-like"/>
    <property type="match status" value="1"/>
</dbReference>
<reference evidence="3 4" key="1">
    <citation type="submission" date="2024-01" db="EMBL/GenBank/DDBJ databases">
        <title>The genome of the rayed Mediterranean limpet Patella caerulea (Linnaeus, 1758).</title>
        <authorList>
            <person name="Anh-Thu Weber A."/>
            <person name="Halstead-Nussloch G."/>
        </authorList>
    </citation>
    <scope>NUCLEOTIDE SEQUENCE [LARGE SCALE GENOMIC DNA]</scope>
    <source>
        <strain evidence="3">AATW-2023a</strain>
        <tissue evidence="3">Whole specimen</tissue>
    </source>
</reference>
<organism evidence="3 4">
    <name type="scientific">Patella caerulea</name>
    <name type="common">Rayed Mediterranean limpet</name>
    <dbReference type="NCBI Taxonomy" id="87958"/>
    <lineage>
        <taxon>Eukaryota</taxon>
        <taxon>Metazoa</taxon>
        <taxon>Spiralia</taxon>
        <taxon>Lophotrochozoa</taxon>
        <taxon>Mollusca</taxon>
        <taxon>Gastropoda</taxon>
        <taxon>Patellogastropoda</taxon>
        <taxon>Patelloidea</taxon>
        <taxon>Patellidae</taxon>
        <taxon>Patella</taxon>
    </lineage>
</organism>
<dbReference type="AlphaFoldDB" id="A0AAN8JPB5"/>
<feature type="region of interest" description="Disordered" evidence="1">
    <location>
        <begin position="1"/>
        <end position="28"/>
    </location>
</feature>
<dbReference type="Pfam" id="PF08719">
    <property type="entry name" value="NADAR"/>
    <property type="match status" value="1"/>
</dbReference>
<dbReference type="CDD" id="cd15457">
    <property type="entry name" value="NADAR"/>
    <property type="match status" value="1"/>
</dbReference>
<gene>
    <name evidence="3" type="ORF">SNE40_012397</name>
</gene>
<accession>A0AAN8JPB5</accession>
<evidence type="ECO:0000313" key="3">
    <source>
        <dbReference type="EMBL" id="KAK6180205.1"/>
    </source>
</evidence>
<comment type="caution">
    <text evidence="3">The sequence shown here is derived from an EMBL/GenBank/DDBJ whole genome shotgun (WGS) entry which is preliminary data.</text>
</comment>
<protein>
    <recommendedName>
        <fullName evidence="2">NADAR domain-containing protein</fullName>
    </recommendedName>
</protein>
<feature type="compositionally biased region" description="Basic and acidic residues" evidence="1">
    <location>
        <begin position="1"/>
        <end position="16"/>
    </location>
</feature>
<evidence type="ECO:0000259" key="2">
    <source>
        <dbReference type="Pfam" id="PF08719"/>
    </source>
</evidence>
<name>A0AAN8JPB5_PATCE</name>
<dbReference type="InterPro" id="IPR037238">
    <property type="entry name" value="YbiA-like_sf"/>
</dbReference>
<dbReference type="Proteomes" id="UP001347796">
    <property type="component" value="Unassembled WGS sequence"/>
</dbReference>
<dbReference type="InterPro" id="IPR012816">
    <property type="entry name" value="NADAR"/>
</dbReference>
<sequence length="205" mass="23909">MTEKNVDVTDSDKAANVDDSEESETSDNETNYRLLFKDDLKGKDRYVYFYGKDSVFSQHHKCEFEVDGIKFCCAEQYMMYMKAVTFGDKLMKKAILESTQPVEMKRCGRKVKNFDADKWNEKAVDIVKRGNTAKFSQNRDLRKELFATYPKILVEASPRDRRWGIGMSGKNEKAWDSKTWRGKNLLGYALTDVRDQLMRDEDLID</sequence>
<keyword evidence="4" id="KW-1185">Reference proteome</keyword>
<feature type="domain" description="NADAR" evidence="2">
    <location>
        <begin position="48"/>
        <end position="197"/>
    </location>
</feature>